<dbReference type="Gene3D" id="2.160.20.10">
    <property type="entry name" value="Single-stranded right-handed beta-helix, Pectin lyase-like"/>
    <property type="match status" value="2"/>
</dbReference>
<dbReference type="GO" id="GO:0016887">
    <property type="term" value="F:ATP hydrolysis activity"/>
    <property type="evidence" value="ECO:0007669"/>
    <property type="project" value="InterPro"/>
</dbReference>
<dbReference type="SMART" id="SM00710">
    <property type="entry name" value="PbH1"/>
    <property type="match status" value="12"/>
</dbReference>
<dbReference type="SMART" id="SM00382">
    <property type="entry name" value="AAA"/>
    <property type="match status" value="1"/>
</dbReference>
<dbReference type="FunFam" id="3.40.50.300:FF:000216">
    <property type="entry name" value="Type VII secretion ATPase EccA"/>
    <property type="match status" value="1"/>
</dbReference>
<dbReference type="Pfam" id="PF13229">
    <property type="entry name" value="Beta_helix"/>
    <property type="match status" value="2"/>
</dbReference>
<dbReference type="PANTHER" id="PTHR43392:SF2">
    <property type="entry name" value="AAA-TYPE ATPASE FAMILY PROTEIN _ ANKYRIN REPEAT FAMILY PROTEIN"/>
    <property type="match status" value="1"/>
</dbReference>
<dbReference type="Pfam" id="PF00004">
    <property type="entry name" value="AAA"/>
    <property type="match status" value="1"/>
</dbReference>
<dbReference type="InterPro" id="IPR041627">
    <property type="entry name" value="AAA_lid_6"/>
</dbReference>
<dbReference type="Gene3D" id="1.10.8.60">
    <property type="match status" value="1"/>
</dbReference>
<protein>
    <submittedName>
        <fullName evidence="5">Right-handed parallel beta-helix repeat-containing protein</fullName>
    </submittedName>
</protein>
<dbReference type="InterPro" id="IPR011050">
    <property type="entry name" value="Pectin_lyase_fold/virulence"/>
</dbReference>
<sequence>MGEHRVRVTQDSASRWRRRNGEYETLHEALAAAEPGDTLTLRPGTFREPVLLDKAVTLVPADGPGTVRLDPPAGTALTVTAAATVHGLVVEGSDTAVPAVLLTGPGTTAELADCRVQTRAAVGVEVTGGARAVLRGCTVGNPAGLGLRVRGEAEARLRDCELTAAGQAGLAVLGGATAHLEDCRLHHASGAGLLLADQGSTAELTGCELYEIKGTGVQAEARAVGRLTDCTVHRVTGNGLTLDTEAELTLTGCRVHDLPENAADLRGRSRLVLRDSTLHDFGRGALSVWDNGTEVTATASRIHSATGEYPAAWVSDGARLALTDCALHDLPDALFVLDHGSAVTAEDCSFADIRSSAVSVSGGATADLTDCRIQQTGTGLWFRDHGSGGVLTRCEISDVSTGVIVTKGADPVLRECAVRGSSDAGVYVSAQGRGTFEDVRVSHGRGFGFHVIDGCRSLLLRCRAEQMGRAGFEFPEPGPVTEGCASDDVAPPPPLPAPFPGALAGPVPPNGLVPPSALAPPAGFAPPLGPVPPGGGVLPEPRTGLLTVPARLPAVPRGVPALPVGGGPIAPLPDCRPAEEALAELDALVGLAMVKREVRTLIDLISVGRRRQRAGLKAPSPRRHLVFTGSPGTGKTTVARLYGEILASLGVLQRGHLVEVARVDLVGEHIGSTAIRTAAAFERARGGVLFIDEAYALAPEDGGRDFGREAIDTLVKLMEDHRDEAVVIVAGYTAEMERFLAANPGLSSRFSRTVIFPDYSAPELLEIARAQCAEQEYALTPDAEEALLGHFAALDRGAGFGNGRTARQVFETMVERHAMRVAQLADPTTEDLQVLVPADLPG</sequence>
<dbReference type="KEGG" id="kcm:ABWK59_07740"/>
<comment type="similarity">
    <text evidence="1">Belongs to the CbxX/CfxQ family.</text>
</comment>
<evidence type="ECO:0000256" key="1">
    <source>
        <dbReference type="ARBA" id="ARBA00010378"/>
    </source>
</evidence>
<dbReference type="InterPro" id="IPR027417">
    <property type="entry name" value="P-loop_NTPase"/>
</dbReference>
<dbReference type="SUPFAM" id="SSF51126">
    <property type="entry name" value="Pectin lyase-like"/>
    <property type="match status" value="2"/>
</dbReference>
<proteinExistence type="inferred from homology"/>
<evidence type="ECO:0000313" key="5">
    <source>
        <dbReference type="EMBL" id="XCM78833.1"/>
    </source>
</evidence>
<dbReference type="InterPro" id="IPR003593">
    <property type="entry name" value="AAA+_ATPase"/>
</dbReference>
<evidence type="ECO:0000259" key="4">
    <source>
        <dbReference type="SMART" id="SM00382"/>
    </source>
</evidence>
<evidence type="ECO:0000256" key="3">
    <source>
        <dbReference type="ARBA" id="ARBA00022840"/>
    </source>
</evidence>
<dbReference type="InterPro" id="IPR003959">
    <property type="entry name" value="ATPase_AAA_core"/>
</dbReference>
<dbReference type="AlphaFoldDB" id="A0AAU8JRD1"/>
<accession>A0AAU8JRD1</accession>
<name>A0AAU8JRD1_9ACTN</name>
<dbReference type="SUPFAM" id="SSF52540">
    <property type="entry name" value="P-loop containing nucleoside triphosphate hydrolases"/>
    <property type="match status" value="1"/>
</dbReference>
<dbReference type="GO" id="GO:0005524">
    <property type="term" value="F:ATP binding"/>
    <property type="evidence" value="ECO:0007669"/>
    <property type="project" value="UniProtKB-KW"/>
</dbReference>
<organism evidence="5">
    <name type="scientific">Kitasatospora camelliae</name>
    <dbReference type="NCBI Taxonomy" id="3156397"/>
    <lineage>
        <taxon>Bacteria</taxon>
        <taxon>Bacillati</taxon>
        <taxon>Actinomycetota</taxon>
        <taxon>Actinomycetes</taxon>
        <taxon>Kitasatosporales</taxon>
        <taxon>Streptomycetaceae</taxon>
        <taxon>Kitasatospora</taxon>
    </lineage>
</organism>
<keyword evidence="3" id="KW-0067">ATP-binding</keyword>
<dbReference type="Gene3D" id="3.40.50.300">
    <property type="entry name" value="P-loop containing nucleotide triphosphate hydrolases"/>
    <property type="match status" value="1"/>
</dbReference>
<evidence type="ECO:0000256" key="2">
    <source>
        <dbReference type="ARBA" id="ARBA00022741"/>
    </source>
</evidence>
<dbReference type="InterPro" id="IPR050773">
    <property type="entry name" value="CbxX/CfxQ_RuBisCO_ESX"/>
</dbReference>
<dbReference type="InterPro" id="IPR000641">
    <property type="entry name" value="CbxX/CfxQ"/>
</dbReference>
<dbReference type="InterPro" id="IPR012334">
    <property type="entry name" value="Pectin_lyas_fold"/>
</dbReference>
<gene>
    <name evidence="5" type="ORF">ABWK59_07740</name>
</gene>
<keyword evidence="2" id="KW-0547">Nucleotide-binding</keyword>
<dbReference type="Pfam" id="PF17866">
    <property type="entry name" value="AAA_lid_6"/>
    <property type="match status" value="1"/>
</dbReference>
<dbReference type="RefSeq" id="WP_354639029.1">
    <property type="nucleotide sequence ID" value="NZ_CP159872.1"/>
</dbReference>
<dbReference type="InterPro" id="IPR039448">
    <property type="entry name" value="Beta_helix"/>
</dbReference>
<reference evidence="5" key="1">
    <citation type="submission" date="2024-06" db="EMBL/GenBank/DDBJ databases">
        <title>The genome sequences of Kitasatospora sp. strain HUAS MG31.</title>
        <authorList>
            <person name="Mo P."/>
        </authorList>
    </citation>
    <scope>NUCLEOTIDE SEQUENCE</scope>
    <source>
        <strain evidence="5">HUAS MG31</strain>
    </source>
</reference>
<dbReference type="CDD" id="cd00009">
    <property type="entry name" value="AAA"/>
    <property type="match status" value="1"/>
</dbReference>
<feature type="domain" description="AAA+ ATPase" evidence="4">
    <location>
        <begin position="621"/>
        <end position="760"/>
    </location>
</feature>
<dbReference type="InterPro" id="IPR006626">
    <property type="entry name" value="PbH1"/>
</dbReference>
<dbReference type="EMBL" id="CP159872">
    <property type="protein sequence ID" value="XCM78833.1"/>
    <property type="molecule type" value="Genomic_DNA"/>
</dbReference>
<dbReference type="PRINTS" id="PR00819">
    <property type="entry name" value="CBXCFQXSUPER"/>
</dbReference>
<dbReference type="PANTHER" id="PTHR43392">
    <property type="entry name" value="AAA-TYPE ATPASE FAMILY PROTEIN / ANKYRIN REPEAT FAMILY PROTEIN"/>
    <property type="match status" value="1"/>
</dbReference>